<comment type="caution">
    <text evidence="2">The sequence shown here is derived from an EMBL/GenBank/DDBJ whole genome shotgun (WGS) entry which is preliminary data.</text>
</comment>
<dbReference type="EMBL" id="JXXN02018584">
    <property type="protein sequence ID" value="THD17976.1"/>
    <property type="molecule type" value="Genomic_DNA"/>
</dbReference>
<keyword evidence="3" id="KW-1185">Reference proteome</keyword>
<name>A0A4E0QX99_FASHE</name>
<feature type="domain" description="TTI1 N-terminal TPR" evidence="1">
    <location>
        <begin position="47"/>
        <end position="238"/>
    </location>
</feature>
<evidence type="ECO:0000259" key="1">
    <source>
        <dbReference type="Pfam" id="PF24173"/>
    </source>
</evidence>
<dbReference type="Pfam" id="PF24173">
    <property type="entry name" value="TPR_TTI1_N"/>
    <property type="match status" value="1"/>
</dbReference>
<accession>A0A4E0QX99</accession>
<dbReference type="GO" id="GO:0005737">
    <property type="term" value="C:cytoplasm"/>
    <property type="evidence" value="ECO:0007669"/>
    <property type="project" value="TreeGrafter"/>
</dbReference>
<dbReference type="AlphaFoldDB" id="A0A4E0QX99"/>
<sequence length="268" mass="30329">MSFAMLGTVNDKNWRRTFEDLELALKNCECNGRTELFNLIHPTLLRFLSKDEDLKSDKIDNVFRIYCITFAQWQDVVSPVVYSDVLEELSGLLFRLSCLTNKSNLPWSCLSEECCLTIVRTIHISISASAQKSQGISFYPVKNLPLLSHICSTLLEMSEFASWRAVRLKALQTLGTLFHPWANISKHYDPRVRETVAHFLPGVCQTLYRIVTGDQKVGSLVKKTAFDAWSTCLKVVFTRQENARLSTTCPDLSGESILLAFAPVCHQA</sequence>
<evidence type="ECO:0000313" key="2">
    <source>
        <dbReference type="EMBL" id="THD17976.1"/>
    </source>
</evidence>
<dbReference type="Proteomes" id="UP000230066">
    <property type="component" value="Unassembled WGS sequence"/>
</dbReference>
<dbReference type="InterPro" id="IPR057566">
    <property type="entry name" value="TPR_TTI1_N"/>
</dbReference>
<gene>
    <name evidence="2" type="ORF">D915_011182</name>
</gene>
<organism evidence="2 3">
    <name type="scientific">Fasciola hepatica</name>
    <name type="common">Liver fluke</name>
    <dbReference type="NCBI Taxonomy" id="6192"/>
    <lineage>
        <taxon>Eukaryota</taxon>
        <taxon>Metazoa</taxon>
        <taxon>Spiralia</taxon>
        <taxon>Lophotrochozoa</taxon>
        <taxon>Platyhelminthes</taxon>
        <taxon>Trematoda</taxon>
        <taxon>Digenea</taxon>
        <taxon>Plagiorchiida</taxon>
        <taxon>Echinostomata</taxon>
        <taxon>Echinostomatoidea</taxon>
        <taxon>Fasciolidae</taxon>
        <taxon>Fasciola</taxon>
    </lineage>
</organism>
<dbReference type="PANTHER" id="PTHR18460">
    <property type="entry name" value="TEL2 INTERACTING PROTEIN 1 TTI1 FAMILY MEMBER"/>
    <property type="match status" value="1"/>
</dbReference>
<reference evidence="2" key="1">
    <citation type="submission" date="2019-03" db="EMBL/GenBank/DDBJ databases">
        <title>Improved annotation for the trematode Fasciola hepatica.</title>
        <authorList>
            <person name="Choi Y.-J."/>
            <person name="Martin J."/>
            <person name="Mitreva M."/>
        </authorList>
    </citation>
    <scope>NUCLEOTIDE SEQUENCE [LARGE SCALE GENOMIC DNA]</scope>
</reference>
<dbReference type="PANTHER" id="PTHR18460:SF3">
    <property type="entry name" value="TELO2-INTERACTING PROTEIN 1 HOMOLOG"/>
    <property type="match status" value="1"/>
</dbReference>
<evidence type="ECO:0000313" key="3">
    <source>
        <dbReference type="Proteomes" id="UP000230066"/>
    </source>
</evidence>
<protein>
    <recommendedName>
        <fullName evidence="1">TTI1 N-terminal TPR domain-containing protein</fullName>
    </recommendedName>
</protein>
<dbReference type="InterPro" id="IPR052587">
    <property type="entry name" value="TELO2-interacting_protein_1"/>
</dbReference>
<proteinExistence type="predicted"/>